<keyword evidence="2" id="KW-1185">Reference proteome</keyword>
<protein>
    <submittedName>
        <fullName evidence="1">Uncharacterized protein</fullName>
    </submittedName>
</protein>
<evidence type="ECO:0000313" key="1">
    <source>
        <dbReference type="EMBL" id="MFJ5445868.1"/>
    </source>
</evidence>
<evidence type="ECO:0000313" key="2">
    <source>
        <dbReference type="Proteomes" id="UP001617669"/>
    </source>
</evidence>
<name>A0ABW8GKE8_9PROT</name>
<dbReference type="Proteomes" id="UP001617669">
    <property type="component" value="Unassembled WGS sequence"/>
</dbReference>
<comment type="caution">
    <text evidence="1">The sequence shown here is derived from an EMBL/GenBank/DDBJ whole genome shotgun (WGS) entry which is preliminary data.</text>
</comment>
<dbReference type="RefSeq" id="WP_400880790.1">
    <property type="nucleotide sequence ID" value="NZ_JBIWXY010000001.1"/>
</dbReference>
<dbReference type="EMBL" id="JBIWXY010000001">
    <property type="protein sequence ID" value="MFJ5445868.1"/>
    <property type="molecule type" value="Genomic_DNA"/>
</dbReference>
<proteinExistence type="predicted"/>
<organism evidence="1 2">
    <name type="scientific">Methylobacillus methanolivorans</name>
    <dbReference type="NCBI Taxonomy" id="1848927"/>
    <lineage>
        <taxon>Bacteria</taxon>
        <taxon>Pseudomonadati</taxon>
        <taxon>Pseudomonadota</taxon>
        <taxon>Betaproteobacteria</taxon>
        <taxon>Nitrosomonadales</taxon>
        <taxon>Methylophilaceae</taxon>
        <taxon>Methylobacillus</taxon>
    </lineage>
</organism>
<accession>A0ABW8GKE8</accession>
<sequence length="134" mass="15010">MQAAPVHHATQVSHPEFVQFMGAVASDEFVVEKQLAGADMFFVYNAKNHEVSSIGVYSGLCCIIQHTPNHRLPLGSFVSTHHVEEYSVFLDEMESKRIDESLPGFAVTYGRHWLLGNMVGISTTRGCYILRERP</sequence>
<gene>
    <name evidence="1" type="ORF">ACIKP9_06465</name>
</gene>
<reference evidence="1 2" key="1">
    <citation type="submission" date="2024-11" db="EMBL/GenBank/DDBJ databases">
        <authorList>
            <person name="Kaparullina E.N."/>
            <person name="Delegan Y.A."/>
            <person name="Doronina N.V."/>
        </authorList>
    </citation>
    <scope>NUCLEOTIDE SEQUENCE [LARGE SCALE GENOMIC DNA]</scope>
    <source>
        <strain evidence="1 2">7sh_L</strain>
    </source>
</reference>